<dbReference type="Proteomes" id="UP001221413">
    <property type="component" value="Unassembled WGS sequence"/>
</dbReference>
<keyword evidence="3" id="KW-1185">Reference proteome</keyword>
<evidence type="ECO:0000313" key="2">
    <source>
        <dbReference type="EMBL" id="KAJ6259576.1"/>
    </source>
</evidence>
<feature type="region of interest" description="Disordered" evidence="1">
    <location>
        <begin position="13"/>
        <end position="60"/>
    </location>
</feature>
<name>A0AAD6IZX5_DREDA</name>
<evidence type="ECO:0000256" key="1">
    <source>
        <dbReference type="SAM" id="MobiDB-lite"/>
    </source>
</evidence>
<feature type="compositionally biased region" description="Low complexity" evidence="1">
    <location>
        <begin position="32"/>
        <end position="44"/>
    </location>
</feature>
<gene>
    <name evidence="2" type="ORF">Dda_5214</name>
</gene>
<feature type="region of interest" description="Disordered" evidence="1">
    <location>
        <begin position="98"/>
        <end position="145"/>
    </location>
</feature>
<dbReference type="EMBL" id="JAQGDS010000006">
    <property type="protein sequence ID" value="KAJ6259576.1"/>
    <property type="molecule type" value="Genomic_DNA"/>
</dbReference>
<protein>
    <submittedName>
        <fullName evidence="2">Uncharacterized protein</fullName>
    </submittedName>
</protein>
<proteinExistence type="predicted"/>
<feature type="compositionally biased region" description="Pro residues" evidence="1">
    <location>
        <begin position="120"/>
        <end position="135"/>
    </location>
</feature>
<organism evidence="2 3">
    <name type="scientific">Drechslerella dactyloides</name>
    <name type="common">Nematode-trapping fungus</name>
    <name type="synonym">Arthrobotrys dactyloides</name>
    <dbReference type="NCBI Taxonomy" id="74499"/>
    <lineage>
        <taxon>Eukaryota</taxon>
        <taxon>Fungi</taxon>
        <taxon>Dikarya</taxon>
        <taxon>Ascomycota</taxon>
        <taxon>Pezizomycotina</taxon>
        <taxon>Orbiliomycetes</taxon>
        <taxon>Orbiliales</taxon>
        <taxon>Orbiliaceae</taxon>
        <taxon>Drechslerella</taxon>
    </lineage>
</organism>
<evidence type="ECO:0000313" key="3">
    <source>
        <dbReference type="Proteomes" id="UP001221413"/>
    </source>
</evidence>
<comment type="caution">
    <text evidence="2">The sequence shown here is derived from an EMBL/GenBank/DDBJ whole genome shotgun (WGS) entry which is preliminary data.</text>
</comment>
<reference evidence="2" key="1">
    <citation type="submission" date="2023-01" db="EMBL/GenBank/DDBJ databases">
        <title>The chitinases involved in constricting ring structure development in the nematode-trapping fungus Drechslerella dactyloides.</title>
        <authorList>
            <person name="Wang R."/>
            <person name="Zhang L."/>
            <person name="Tang P."/>
            <person name="Li S."/>
            <person name="Liang L."/>
        </authorList>
    </citation>
    <scope>NUCLEOTIDE SEQUENCE</scope>
    <source>
        <strain evidence="2">YMF1.00031</strain>
    </source>
</reference>
<accession>A0AAD6IZX5</accession>
<dbReference type="AlphaFoldDB" id="A0AAD6IZX5"/>
<sequence>MIMSCFPTIFKRSSSAKPQFEKTAGRRPSLFSIKSNKSSKSNKSTRSRSSEGSYHNKRQSQVYELTDRRWYMYTVTQPDGEVEKTMVALPPAVAERLNLSLKHDDDSEPPSPRTASIPIPSEPFAPLPSVPPPSPTAVSHERQKSNATFLTMGTFHDRDNAYEDTITRLYDEEEVW</sequence>